<sequence length="80" mass="8429">MSSSHVKLTFTPVTFPASTASSIKQGNGDFPTAMTGSVSSLAAHRLSMWEQALSIALSDRIAFRCPSRGALASSSIIRDI</sequence>
<evidence type="ECO:0000313" key="1">
    <source>
        <dbReference type="EMBL" id="RAK99244.1"/>
    </source>
</evidence>
<dbReference type="RefSeq" id="XP_025573572.1">
    <property type="nucleotide sequence ID" value="XM_025719853.1"/>
</dbReference>
<evidence type="ECO:0000313" key="2">
    <source>
        <dbReference type="Proteomes" id="UP000249402"/>
    </source>
</evidence>
<dbReference type="Proteomes" id="UP000249402">
    <property type="component" value="Unassembled WGS sequence"/>
</dbReference>
<dbReference type="GeneID" id="37224718"/>
<accession>A0A395GVT8</accession>
<name>A0A395GVT8_9EURO</name>
<reference evidence="1 2" key="1">
    <citation type="submission" date="2018-02" db="EMBL/GenBank/DDBJ databases">
        <title>The genomes of Aspergillus section Nigri reveals drivers in fungal speciation.</title>
        <authorList>
            <consortium name="DOE Joint Genome Institute"/>
            <person name="Vesth T.C."/>
            <person name="Nybo J."/>
            <person name="Theobald S."/>
            <person name="Brandl J."/>
            <person name="Frisvad J.C."/>
            <person name="Nielsen K.F."/>
            <person name="Lyhne E.K."/>
            <person name="Kogle M.E."/>
            <person name="Kuo A."/>
            <person name="Riley R."/>
            <person name="Clum A."/>
            <person name="Nolan M."/>
            <person name="Lipzen A."/>
            <person name="Salamov A."/>
            <person name="Henrissat B."/>
            <person name="Wiebenga A."/>
            <person name="De vries R.P."/>
            <person name="Grigoriev I.V."/>
            <person name="Mortensen U.H."/>
            <person name="Andersen M.R."/>
            <person name="Baker S.E."/>
        </authorList>
    </citation>
    <scope>NUCLEOTIDE SEQUENCE [LARGE SCALE GENOMIC DNA]</scope>
    <source>
        <strain evidence="1 2">CBS 121593</strain>
    </source>
</reference>
<dbReference type="EMBL" id="KZ824448">
    <property type="protein sequence ID" value="RAK99244.1"/>
    <property type="molecule type" value="Genomic_DNA"/>
</dbReference>
<dbReference type="AlphaFoldDB" id="A0A395GVT8"/>
<keyword evidence="2" id="KW-1185">Reference proteome</keyword>
<dbReference type="VEuPathDB" id="FungiDB:BO80DRAFT_426782"/>
<gene>
    <name evidence="1" type="ORF">BO80DRAFT_426782</name>
</gene>
<protein>
    <submittedName>
        <fullName evidence="1">Uncharacterized protein</fullName>
    </submittedName>
</protein>
<organism evidence="1 2">
    <name type="scientific">Aspergillus ibericus CBS 121593</name>
    <dbReference type="NCBI Taxonomy" id="1448316"/>
    <lineage>
        <taxon>Eukaryota</taxon>
        <taxon>Fungi</taxon>
        <taxon>Dikarya</taxon>
        <taxon>Ascomycota</taxon>
        <taxon>Pezizomycotina</taxon>
        <taxon>Eurotiomycetes</taxon>
        <taxon>Eurotiomycetidae</taxon>
        <taxon>Eurotiales</taxon>
        <taxon>Aspergillaceae</taxon>
        <taxon>Aspergillus</taxon>
        <taxon>Aspergillus subgen. Circumdati</taxon>
    </lineage>
</organism>
<proteinExistence type="predicted"/>